<name>L1JKE8_GUITC</name>
<reference evidence="3" key="3">
    <citation type="submission" date="2016-03" db="UniProtKB">
        <authorList>
            <consortium name="EnsemblProtists"/>
        </authorList>
    </citation>
    <scope>IDENTIFICATION</scope>
</reference>
<dbReference type="EMBL" id="JH992984">
    <property type="protein sequence ID" value="EKX48772.1"/>
    <property type="molecule type" value="Genomic_DNA"/>
</dbReference>
<gene>
    <name evidence="2" type="ORF">GUITHDRAFT_68419</name>
</gene>
<organism evidence="2">
    <name type="scientific">Guillardia theta (strain CCMP2712)</name>
    <name type="common">Cryptophyte</name>
    <dbReference type="NCBI Taxonomy" id="905079"/>
    <lineage>
        <taxon>Eukaryota</taxon>
        <taxon>Cryptophyceae</taxon>
        <taxon>Pyrenomonadales</taxon>
        <taxon>Geminigeraceae</taxon>
        <taxon>Guillardia</taxon>
    </lineage>
</organism>
<evidence type="ECO:0000313" key="4">
    <source>
        <dbReference type="Proteomes" id="UP000011087"/>
    </source>
</evidence>
<accession>L1JKE8</accession>
<dbReference type="Proteomes" id="UP000011087">
    <property type="component" value="Unassembled WGS sequence"/>
</dbReference>
<reference evidence="4" key="2">
    <citation type="submission" date="2012-11" db="EMBL/GenBank/DDBJ databases">
        <authorList>
            <person name="Kuo A."/>
            <person name="Curtis B.A."/>
            <person name="Tanifuji G."/>
            <person name="Burki F."/>
            <person name="Gruber A."/>
            <person name="Irimia M."/>
            <person name="Maruyama S."/>
            <person name="Arias M.C."/>
            <person name="Ball S.G."/>
            <person name="Gile G.H."/>
            <person name="Hirakawa Y."/>
            <person name="Hopkins J.F."/>
            <person name="Rensing S.A."/>
            <person name="Schmutz J."/>
            <person name="Symeonidi A."/>
            <person name="Elias M."/>
            <person name="Eveleigh R.J."/>
            <person name="Herman E.K."/>
            <person name="Klute M.J."/>
            <person name="Nakayama T."/>
            <person name="Obornik M."/>
            <person name="Reyes-Prieto A."/>
            <person name="Armbrust E.V."/>
            <person name="Aves S.J."/>
            <person name="Beiko R.G."/>
            <person name="Coutinho P."/>
            <person name="Dacks J.B."/>
            <person name="Durnford D.G."/>
            <person name="Fast N.M."/>
            <person name="Green B.R."/>
            <person name="Grisdale C."/>
            <person name="Hempe F."/>
            <person name="Henrissat B."/>
            <person name="Hoppner M.P."/>
            <person name="Ishida K.-I."/>
            <person name="Kim E."/>
            <person name="Koreny L."/>
            <person name="Kroth P.G."/>
            <person name="Liu Y."/>
            <person name="Malik S.-B."/>
            <person name="Maier U.G."/>
            <person name="McRose D."/>
            <person name="Mock T."/>
            <person name="Neilson J.A."/>
            <person name="Onodera N.T."/>
            <person name="Poole A.M."/>
            <person name="Pritham E.J."/>
            <person name="Richards T.A."/>
            <person name="Rocap G."/>
            <person name="Roy S.W."/>
            <person name="Sarai C."/>
            <person name="Schaack S."/>
            <person name="Shirato S."/>
            <person name="Slamovits C.H."/>
            <person name="Spencer D.F."/>
            <person name="Suzuki S."/>
            <person name="Worden A.Z."/>
            <person name="Zauner S."/>
            <person name="Barry K."/>
            <person name="Bell C."/>
            <person name="Bharti A.K."/>
            <person name="Crow J.A."/>
            <person name="Grimwood J."/>
            <person name="Kramer R."/>
            <person name="Lindquist E."/>
            <person name="Lucas S."/>
            <person name="Salamov A."/>
            <person name="McFadden G.I."/>
            <person name="Lane C.E."/>
            <person name="Keeling P.J."/>
            <person name="Gray M.W."/>
            <person name="Grigoriev I.V."/>
            <person name="Archibald J.M."/>
        </authorList>
    </citation>
    <scope>NUCLEOTIDE SEQUENCE</scope>
    <source>
        <strain evidence="4">CCMP2712</strain>
    </source>
</reference>
<sequence length="171" mass="19565">MRWLELSQVWKTVKEGNDKSPWDDKQTILSILQRRGSLIGKVSEAHRRDVDLIRAAVAENGMCLRYADSTLRKDMSFVRMAVEENGKALMFADEQLQADDDLLWRALHILQRRGSLIGKVSEAHRRDVDLIRAAVAENGMCLRYADSTLRKDMPFVRMAVEENGKALMFAD</sequence>
<feature type="non-terminal residue" evidence="2">
    <location>
        <position position="1"/>
    </location>
</feature>
<dbReference type="Pfam" id="PF13475">
    <property type="entry name" value="DUF4116"/>
    <property type="match status" value="2"/>
</dbReference>
<dbReference type="KEGG" id="gtt:GUITHDRAFT_68419"/>
<dbReference type="PaxDb" id="55529-EKX48772"/>
<keyword evidence="4" id="KW-1185">Reference proteome</keyword>
<dbReference type="HOGENOM" id="CLU_1567006_0_0_1"/>
<dbReference type="AlphaFoldDB" id="L1JKE8"/>
<protein>
    <recommendedName>
        <fullName evidence="1">DUF4116 domain-containing protein</fullName>
    </recommendedName>
</protein>
<evidence type="ECO:0000313" key="3">
    <source>
        <dbReference type="EnsemblProtists" id="EKX48772"/>
    </source>
</evidence>
<dbReference type="GeneID" id="17305620"/>
<evidence type="ECO:0000259" key="1">
    <source>
        <dbReference type="Pfam" id="PF13475"/>
    </source>
</evidence>
<dbReference type="OrthoDB" id="447781at2759"/>
<feature type="domain" description="DUF4116" evidence="1">
    <location>
        <begin position="49"/>
        <end position="97"/>
    </location>
</feature>
<dbReference type="EnsemblProtists" id="EKX48772">
    <property type="protein sequence ID" value="EKX48772"/>
    <property type="gene ID" value="GUITHDRAFT_68419"/>
</dbReference>
<evidence type="ECO:0000313" key="2">
    <source>
        <dbReference type="EMBL" id="EKX48772.1"/>
    </source>
</evidence>
<reference evidence="2 4" key="1">
    <citation type="journal article" date="2012" name="Nature">
        <title>Algal genomes reveal evolutionary mosaicism and the fate of nucleomorphs.</title>
        <authorList>
            <consortium name="DOE Joint Genome Institute"/>
            <person name="Curtis B.A."/>
            <person name="Tanifuji G."/>
            <person name="Burki F."/>
            <person name="Gruber A."/>
            <person name="Irimia M."/>
            <person name="Maruyama S."/>
            <person name="Arias M.C."/>
            <person name="Ball S.G."/>
            <person name="Gile G.H."/>
            <person name="Hirakawa Y."/>
            <person name="Hopkins J.F."/>
            <person name="Kuo A."/>
            <person name="Rensing S.A."/>
            <person name="Schmutz J."/>
            <person name="Symeonidi A."/>
            <person name="Elias M."/>
            <person name="Eveleigh R.J."/>
            <person name="Herman E.K."/>
            <person name="Klute M.J."/>
            <person name="Nakayama T."/>
            <person name="Obornik M."/>
            <person name="Reyes-Prieto A."/>
            <person name="Armbrust E.V."/>
            <person name="Aves S.J."/>
            <person name="Beiko R.G."/>
            <person name="Coutinho P."/>
            <person name="Dacks J.B."/>
            <person name="Durnford D.G."/>
            <person name="Fast N.M."/>
            <person name="Green B.R."/>
            <person name="Grisdale C.J."/>
            <person name="Hempel F."/>
            <person name="Henrissat B."/>
            <person name="Hoppner M.P."/>
            <person name="Ishida K."/>
            <person name="Kim E."/>
            <person name="Koreny L."/>
            <person name="Kroth P.G."/>
            <person name="Liu Y."/>
            <person name="Malik S.B."/>
            <person name="Maier U.G."/>
            <person name="McRose D."/>
            <person name="Mock T."/>
            <person name="Neilson J.A."/>
            <person name="Onodera N.T."/>
            <person name="Poole A.M."/>
            <person name="Pritham E.J."/>
            <person name="Richards T.A."/>
            <person name="Rocap G."/>
            <person name="Roy S.W."/>
            <person name="Sarai C."/>
            <person name="Schaack S."/>
            <person name="Shirato S."/>
            <person name="Slamovits C.H."/>
            <person name="Spencer D.F."/>
            <person name="Suzuki S."/>
            <person name="Worden A.Z."/>
            <person name="Zauner S."/>
            <person name="Barry K."/>
            <person name="Bell C."/>
            <person name="Bharti A.K."/>
            <person name="Crow J.A."/>
            <person name="Grimwood J."/>
            <person name="Kramer R."/>
            <person name="Lindquist E."/>
            <person name="Lucas S."/>
            <person name="Salamov A."/>
            <person name="McFadden G.I."/>
            <person name="Lane C.E."/>
            <person name="Keeling P.J."/>
            <person name="Gray M.W."/>
            <person name="Grigoriev I.V."/>
            <person name="Archibald J.M."/>
        </authorList>
    </citation>
    <scope>NUCLEOTIDE SEQUENCE</scope>
    <source>
        <strain evidence="2 4">CCMP2712</strain>
    </source>
</reference>
<dbReference type="RefSeq" id="XP_005835752.1">
    <property type="nucleotide sequence ID" value="XM_005835695.1"/>
</dbReference>
<proteinExistence type="predicted"/>
<dbReference type="InterPro" id="IPR025197">
    <property type="entry name" value="DUF4116"/>
</dbReference>
<feature type="domain" description="DUF4116" evidence="1">
    <location>
        <begin position="127"/>
        <end position="171"/>
    </location>
</feature>
<dbReference type="OMA" id="GPLRMEM"/>